<evidence type="ECO:0000313" key="1">
    <source>
        <dbReference type="EMBL" id="RFU70102.1"/>
    </source>
</evidence>
<reference evidence="1 2" key="1">
    <citation type="submission" date="2018-08" db="EMBL/GenBank/DDBJ databases">
        <title>Bacillus chawlae sp. nov., Bacillus glennii sp. nov., and Bacillus saganii sp. nov. Isolated from the Vehicle Assembly Building at Kennedy Space Center where the Viking Spacecraft were Assembled.</title>
        <authorList>
            <person name="Seuylemezian A."/>
            <person name="Vaishampayan P."/>
        </authorList>
    </citation>
    <scope>NUCLEOTIDE SEQUENCE [LARGE SCALE GENOMIC DNA]</scope>
    <source>
        <strain evidence="1 2">V47-23a</strain>
    </source>
</reference>
<dbReference type="RefSeq" id="WP_117326129.1">
    <property type="nucleotide sequence ID" value="NZ_QVTE01000017.1"/>
</dbReference>
<gene>
    <name evidence="1" type="ORF">D0469_07935</name>
</gene>
<evidence type="ECO:0000313" key="2">
    <source>
        <dbReference type="Proteomes" id="UP000264541"/>
    </source>
</evidence>
<dbReference type="OrthoDB" id="2376226at2"/>
<proteinExistence type="predicted"/>
<dbReference type="AlphaFoldDB" id="A0A372LPQ4"/>
<comment type="caution">
    <text evidence="1">The sequence shown here is derived from an EMBL/GenBank/DDBJ whole genome shotgun (WGS) entry which is preliminary data.</text>
</comment>
<organism evidence="1 2">
    <name type="scientific">Peribacillus saganii</name>
    <dbReference type="NCBI Taxonomy" id="2303992"/>
    <lineage>
        <taxon>Bacteria</taxon>
        <taxon>Bacillati</taxon>
        <taxon>Bacillota</taxon>
        <taxon>Bacilli</taxon>
        <taxon>Bacillales</taxon>
        <taxon>Bacillaceae</taxon>
        <taxon>Peribacillus</taxon>
    </lineage>
</organism>
<dbReference type="EMBL" id="QVTE01000017">
    <property type="protein sequence ID" value="RFU70102.1"/>
    <property type="molecule type" value="Genomic_DNA"/>
</dbReference>
<dbReference type="Proteomes" id="UP000264541">
    <property type="component" value="Unassembled WGS sequence"/>
</dbReference>
<protein>
    <recommendedName>
        <fullName evidence="3">Cytosolic protein</fullName>
    </recommendedName>
</protein>
<keyword evidence="2" id="KW-1185">Reference proteome</keyword>
<sequence>MDKNEEYCDFTNVQSHRNMLAIEELPEGPYGSPFGKDEPVQNKSSEWRKGQRYYSAFRNDFPSPLEHGKVDK</sequence>
<name>A0A372LPQ4_9BACI</name>
<evidence type="ECO:0008006" key="3">
    <source>
        <dbReference type="Google" id="ProtNLM"/>
    </source>
</evidence>
<accession>A0A372LPQ4</accession>